<dbReference type="EMBL" id="BMXR01000004">
    <property type="protein sequence ID" value="GGX51566.1"/>
    <property type="molecule type" value="Genomic_DNA"/>
</dbReference>
<dbReference type="NCBIfam" id="NF041886">
    <property type="entry name" value="Rmf_CrpP_fam"/>
    <property type="match status" value="1"/>
</dbReference>
<keyword evidence="2 3" id="KW-0810">Translation regulation</keyword>
<evidence type="ECO:0000256" key="3">
    <source>
        <dbReference type="HAMAP-Rule" id="MF_00919"/>
    </source>
</evidence>
<dbReference type="NCBIfam" id="NF011162">
    <property type="entry name" value="PRK14563.1"/>
    <property type="match status" value="1"/>
</dbReference>
<comment type="function">
    <text evidence="3">During stationary phase, converts 70S ribosomes to an inactive dimeric form (100S ribosomes).</text>
</comment>
<dbReference type="InterPro" id="IPR007040">
    <property type="entry name" value="Ribosome_modulation_factor"/>
</dbReference>
<dbReference type="RefSeq" id="WP_189608266.1">
    <property type="nucleotide sequence ID" value="NZ_BMXR01000004.1"/>
</dbReference>
<dbReference type="Pfam" id="PF04957">
    <property type="entry name" value="RMF"/>
    <property type="match status" value="1"/>
</dbReference>
<comment type="similarity">
    <text evidence="3">Belongs to the ribosome modulation factor family.</text>
</comment>
<name>A0A918K5V0_9GAMM</name>
<evidence type="ECO:0000256" key="1">
    <source>
        <dbReference type="ARBA" id="ARBA00022490"/>
    </source>
</evidence>
<evidence type="ECO:0000256" key="2">
    <source>
        <dbReference type="ARBA" id="ARBA00022845"/>
    </source>
</evidence>
<dbReference type="HAMAP" id="MF_00919">
    <property type="entry name" value="RMF"/>
    <property type="match status" value="1"/>
</dbReference>
<comment type="subcellular location">
    <subcellularLocation>
        <location evidence="3">Cytoplasm</location>
    </subcellularLocation>
</comment>
<dbReference type="Proteomes" id="UP000626148">
    <property type="component" value="Unassembled WGS sequence"/>
</dbReference>
<comment type="caution">
    <text evidence="4">The sequence shown here is derived from an EMBL/GenBank/DDBJ whole genome shotgun (WGS) entry which is preliminary data.</text>
</comment>
<accession>A0A918K5V0</accession>
<dbReference type="InterPro" id="IPR023200">
    <property type="entry name" value="RMF_sf"/>
</dbReference>
<keyword evidence="5" id="KW-1185">Reference proteome</keyword>
<gene>
    <name evidence="3 4" type="primary">rmf</name>
    <name evidence="4" type="ORF">GCM10007392_18570</name>
</gene>
<protein>
    <recommendedName>
        <fullName evidence="3">Ribosome modulation factor</fullName>
        <shortName evidence="3">RMF</shortName>
    </recommendedName>
</protein>
<reference evidence="4" key="2">
    <citation type="submission" date="2020-09" db="EMBL/GenBank/DDBJ databases">
        <authorList>
            <person name="Sun Q."/>
            <person name="Kim S."/>
        </authorList>
    </citation>
    <scope>NUCLEOTIDE SEQUENCE</scope>
    <source>
        <strain evidence="4">KCTC 22169</strain>
    </source>
</reference>
<keyword evidence="1 3" id="KW-0963">Cytoplasm</keyword>
<evidence type="ECO:0000313" key="5">
    <source>
        <dbReference type="Proteomes" id="UP000626148"/>
    </source>
</evidence>
<evidence type="ECO:0000313" key="4">
    <source>
        <dbReference type="EMBL" id="GGX51566.1"/>
    </source>
</evidence>
<dbReference type="GO" id="GO:0005737">
    <property type="term" value="C:cytoplasm"/>
    <property type="evidence" value="ECO:0007669"/>
    <property type="project" value="UniProtKB-SubCell"/>
</dbReference>
<reference evidence="4" key="1">
    <citation type="journal article" date="2014" name="Int. J. Syst. Evol. Microbiol.">
        <title>Complete genome sequence of Corynebacterium casei LMG S-19264T (=DSM 44701T), isolated from a smear-ripened cheese.</title>
        <authorList>
            <consortium name="US DOE Joint Genome Institute (JGI-PGF)"/>
            <person name="Walter F."/>
            <person name="Albersmeier A."/>
            <person name="Kalinowski J."/>
            <person name="Ruckert C."/>
        </authorList>
    </citation>
    <scope>NUCLEOTIDE SEQUENCE</scope>
    <source>
        <strain evidence="4">KCTC 22169</strain>
    </source>
</reference>
<sequence length="71" mass="8369">MKRQKRDRMERAYQKGYMAGVQGRSKSLCPDGKPELHQEWMNGWRDGRSDQWDGYTGVSGIHRINEVLLHH</sequence>
<dbReference type="AlphaFoldDB" id="A0A918K5V0"/>
<dbReference type="Gene3D" id="1.10.10.620">
    <property type="entry name" value="ribosome modulation factor like domain"/>
    <property type="match status" value="1"/>
</dbReference>
<organism evidence="4 5">
    <name type="scientific">Saccharospirillum salsuginis</name>
    <dbReference type="NCBI Taxonomy" id="418750"/>
    <lineage>
        <taxon>Bacteria</taxon>
        <taxon>Pseudomonadati</taxon>
        <taxon>Pseudomonadota</taxon>
        <taxon>Gammaproteobacteria</taxon>
        <taxon>Oceanospirillales</taxon>
        <taxon>Saccharospirillaceae</taxon>
        <taxon>Saccharospirillum</taxon>
    </lineage>
</organism>
<proteinExistence type="inferred from homology"/>
<dbReference type="GO" id="GO:0006417">
    <property type="term" value="P:regulation of translation"/>
    <property type="evidence" value="ECO:0007669"/>
    <property type="project" value="UniProtKB-UniRule"/>
</dbReference>